<comment type="caution">
    <text evidence="1">The sequence shown here is derived from an EMBL/GenBank/DDBJ whole genome shotgun (WGS) entry which is preliminary data.</text>
</comment>
<protein>
    <submittedName>
        <fullName evidence="1">Uncharacterized protein</fullName>
    </submittedName>
</protein>
<reference evidence="1" key="1">
    <citation type="submission" date="2023-07" db="EMBL/GenBank/DDBJ databases">
        <authorList>
            <consortium name="AG Swart"/>
            <person name="Singh M."/>
            <person name="Singh A."/>
            <person name="Seah K."/>
            <person name="Emmerich C."/>
        </authorList>
    </citation>
    <scope>NUCLEOTIDE SEQUENCE</scope>
    <source>
        <strain evidence="1">DP1</strain>
    </source>
</reference>
<dbReference type="Proteomes" id="UP001295684">
    <property type="component" value="Unassembled WGS sequence"/>
</dbReference>
<dbReference type="EMBL" id="CAMPGE010018192">
    <property type="protein sequence ID" value="CAI2376631.1"/>
    <property type="molecule type" value="Genomic_DNA"/>
</dbReference>
<accession>A0AAD1XPK9</accession>
<name>A0AAD1XPK9_EUPCR</name>
<evidence type="ECO:0000313" key="2">
    <source>
        <dbReference type="Proteomes" id="UP001295684"/>
    </source>
</evidence>
<keyword evidence="2" id="KW-1185">Reference proteome</keyword>
<gene>
    <name evidence="1" type="ORF">ECRASSUSDP1_LOCUS18001</name>
</gene>
<organism evidence="1 2">
    <name type="scientific">Euplotes crassus</name>
    <dbReference type="NCBI Taxonomy" id="5936"/>
    <lineage>
        <taxon>Eukaryota</taxon>
        <taxon>Sar</taxon>
        <taxon>Alveolata</taxon>
        <taxon>Ciliophora</taxon>
        <taxon>Intramacronucleata</taxon>
        <taxon>Spirotrichea</taxon>
        <taxon>Hypotrichia</taxon>
        <taxon>Euplotida</taxon>
        <taxon>Euplotidae</taxon>
        <taxon>Moneuplotes</taxon>
    </lineage>
</organism>
<proteinExistence type="predicted"/>
<dbReference type="AlphaFoldDB" id="A0AAD1XPK9"/>
<evidence type="ECO:0000313" key="1">
    <source>
        <dbReference type="EMBL" id="CAI2376631.1"/>
    </source>
</evidence>
<sequence length="218" mass="24765">MIKLPLLVPEPDEDLARENLDNLMNGMELEVGILNIIDEEEGKDDDIQSNMKMAYKMNSYLKNIAKIPLYSENSIPYAETEDDLASKSVPDENPLGIGKVQKGIIPSATCKRKDSIEEEFDIISDNEIEEMKEEFDRRSSHAAPAEIYYSNSYPGAEEADYNRYSDQQPQYLLNNGYPAGVYHPPQPIPAYPHQTQPSTANWAFGQPVIKRVMRQFSQ</sequence>